<dbReference type="Proteomes" id="UP000678499">
    <property type="component" value="Unassembled WGS sequence"/>
</dbReference>
<name>A0A7R9G9Q1_9CRUS</name>
<keyword evidence="2" id="KW-1185">Reference proteome</keyword>
<dbReference type="EMBL" id="CAJPEX010000052">
    <property type="protein sequence ID" value="CAG0912834.1"/>
    <property type="molecule type" value="Genomic_DNA"/>
</dbReference>
<gene>
    <name evidence="1" type="ORF">NMOB1V02_LOCUS604</name>
</gene>
<dbReference type="AlphaFoldDB" id="A0A7R9G9Q1"/>
<reference evidence="1" key="1">
    <citation type="submission" date="2020-11" db="EMBL/GenBank/DDBJ databases">
        <authorList>
            <person name="Tran Van P."/>
        </authorList>
    </citation>
    <scope>NUCLEOTIDE SEQUENCE</scope>
</reference>
<evidence type="ECO:0000313" key="1">
    <source>
        <dbReference type="EMBL" id="CAD7272682.1"/>
    </source>
</evidence>
<protein>
    <submittedName>
        <fullName evidence="1">Uncharacterized protein</fullName>
    </submittedName>
</protein>
<evidence type="ECO:0000313" key="2">
    <source>
        <dbReference type="Proteomes" id="UP000678499"/>
    </source>
</evidence>
<proteinExistence type="predicted"/>
<dbReference type="EMBL" id="OA882089">
    <property type="protein sequence ID" value="CAD7272682.1"/>
    <property type="molecule type" value="Genomic_DNA"/>
</dbReference>
<sequence>MEKDFEAPGSPGGFPSAIDRWELRRIPGYADRRRGLFSDCRSCDRGMLLLLSPVSWSSFAVKRGQRVLVELQKVQRLLSITGLRAEVDLPSMRISALMACSFESSVQGDCHVPSRPCD</sequence>
<organism evidence="1">
    <name type="scientific">Notodromas monacha</name>
    <dbReference type="NCBI Taxonomy" id="399045"/>
    <lineage>
        <taxon>Eukaryota</taxon>
        <taxon>Metazoa</taxon>
        <taxon>Ecdysozoa</taxon>
        <taxon>Arthropoda</taxon>
        <taxon>Crustacea</taxon>
        <taxon>Oligostraca</taxon>
        <taxon>Ostracoda</taxon>
        <taxon>Podocopa</taxon>
        <taxon>Podocopida</taxon>
        <taxon>Cypridocopina</taxon>
        <taxon>Cypridoidea</taxon>
        <taxon>Cyprididae</taxon>
        <taxon>Notodromas</taxon>
    </lineage>
</organism>
<accession>A0A7R9G9Q1</accession>